<dbReference type="NCBIfam" id="NF000756">
    <property type="entry name" value="PRK00047.1"/>
    <property type="match status" value="1"/>
</dbReference>
<dbReference type="PROSITE" id="PS00933">
    <property type="entry name" value="FGGY_KINASES_1"/>
    <property type="match status" value="1"/>
</dbReference>
<dbReference type="InterPro" id="IPR018484">
    <property type="entry name" value="FGGY_N"/>
</dbReference>
<keyword evidence="2" id="KW-0808">Transferase</keyword>
<keyword evidence="5" id="KW-0319">Glycerol metabolism</keyword>
<sequence>MSYLLAIDQGTTSTRCVVYDEELNIVHSAQQAYPLIYPEDGWVEVNPSELLASVYQTLDPMLDLSLEIVCAGITNQRETTLVWDAHSGEPVCNGIVWQDRRTAAHCNALKDQSLESVIQAKTGLLLDPYFSASKISWILNNVEGARARAEAGNLRFGTVDSFLLWHLSGGTIHKTDVTNASRTSLFNINTLQWDGELLEIFDVPLSMLPEVCSSDADFGSFCRMNQTIPITGMIGDQQSALVGQHCFDSGEMKATFGTGCFLMVNSGLTPQSSQSGLLSTIGYQLSGDVHYALEGSIFSAGTIIQWLRDNMQFFQDSKSSIELLSHSGQSNGTLFIPAFTGIGAPHWNAEVRAAFYGITRDTSQQDMVTAAFKSLIYQVIDIKDALQEDGINIQSLAVDGGMVTNEKFCQLLSDFLELDIHVPASTESSAIGAAITAGIGHGLFSSKQELKQASRHLTVYSPRDGIRDARDLERWREFLQLLMQIYK</sequence>
<evidence type="ECO:0000259" key="8">
    <source>
        <dbReference type="Pfam" id="PF00370"/>
    </source>
</evidence>
<dbReference type="GO" id="GO:0004370">
    <property type="term" value="F:glycerol kinase activity"/>
    <property type="evidence" value="ECO:0007669"/>
    <property type="project" value="TreeGrafter"/>
</dbReference>
<evidence type="ECO:0000313" key="10">
    <source>
        <dbReference type="EMBL" id="KRO40571.1"/>
    </source>
</evidence>
<evidence type="ECO:0000256" key="1">
    <source>
        <dbReference type="ARBA" id="ARBA00009156"/>
    </source>
</evidence>
<comment type="similarity">
    <text evidence="1">Belongs to the FGGY kinase family.</text>
</comment>
<keyword evidence="6" id="KW-0067">ATP-binding</keyword>
<evidence type="ECO:0000256" key="7">
    <source>
        <dbReference type="ARBA" id="ARBA00043149"/>
    </source>
</evidence>
<feature type="domain" description="Carbohydrate kinase FGGY C-terminal" evidence="9">
    <location>
        <begin position="253"/>
        <end position="439"/>
    </location>
</feature>
<evidence type="ECO:0000256" key="5">
    <source>
        <dbReference type="ARBA" id="ARBA00022798"/>
    </source>
</evidence>
<protein>
    <recommendedName>
        <fullName evidence="7">ATP:glycerol 3-phosphotransferase</fullName>
    </recommendedName>
</protein>
<evidence type="ECO:0000256" key="6">
    <source>
        <dbReference type="ARBA" id="ARBA00022840"/>
    </source>
</evidence>
<keyword evidence="3" id="KW-0547">Nucleotide-binding</keyword>
<dbReference type="GO" id="GO:0005524">
    <property type="term" value="F:ATP binding"/>
    <property type="evidence" value="ECO:0007669"/>
    <property type="project" value="UniProtKB-KW"/>
</dbReference>
<dbReference type="InterPro" id="IPR000577">
    <property type="entry name" value="Carb_kinase_FGGY"/>
</dbReference>
<dbReference type="AlphaFoldDB" id="A0A0R2PUD9"/>
<gene>
    <name evidence="10" type="ORF">ABR63_06860</name>
</gene>
<evidence type="ECO:0000259" key="9">
    <source>
        <dbReference type="Pfam" id="PF02782"/>
    </source>
</evidence>
<dbReference type="InterPro" id="IPR018483">
    <property type="entry name" value="Carb_kinase_FGGY_CS"/>
</dbReference>
<evidence type="ECO:0000313" key="11">
    <source>
        <dbReference type="Proteomes" id="UP000050874"/>
    </source>
</evidence>
<dbReference type="InterPro" id="IPR043129">
    <property type="entry name" value="ATPase_NBD"/>
</dbReference>
<feature type="domain" description="Carbohydrate kinase FGGY N-terminal" evidence="8">
    <location>
        <begin position="3"/>
        <end position="243"/>
    </location>
</feature>
<evidence type="ECO:0000256" key="4">
    <source>
        <dbReference type="ARBA" id="ARBA00022777"/>
    </source>
</evidence>
<organism evidence="10 11">
    <name type="scientific">SAR86 cluster bacterium BACL1 MAG-120920-bin57</name>
    <dbReference type="NCBI Taxonomy" id="1655571"/>
    <lineage>
        <taxon>Bacteria</taxon>
        <taxon>Pseudomonadati</taxon>
        <taxon>Pseudomonadota</taxon>
        <taxon>Gammaproteobacteria</taxon>
        <taxon>SAR86 cluster</taxon>
    </lineage>
</organism>
<evidence type="ECO:0000256" key="3">
    <source>
        <dbReference type="ARBA" id="ARBA00022741"/>
    </source>
</evidence>
<proteinExistence type="inferred from homology"/>
<evidence type="ECO:0000256" key="2">
    <source>
        <dbReference type="ARBA" id="ARBA00022679"/>
    </source>
</evidence>
<comment type="caution">
    <text evidence="10">The sequence shown here is derived from an EMBL/GenBank/DDBJ whole genome shotgun (WGS) entry which is preliminary data.</text>
</comment>
<name>A0A0R2PUD9_9GAMM</name>
<dbReference type="Proteomes" id="UP000050874">
    <property type="component" value="Unassembled WGS sequence"/>
</dbReference>
<dbReference type="GO" id="GO:0006071">
    <property type="term" value="P:glycerol metabolic process"/>
    <property type="evidence" value="ECO:0007669"/>
    <property type="project" value="UniProtKB-KW"/>
</dbReference>
<dbReference type="SUPFAM" id="SSF53067">
    <property type="entry name" value="Actin-like ATPase domain"/>
    <property type="match status" value="2"/>
</dbReference>
<dbReference type="GO" id="GO:0005829">
    <property type="term" value="C:cytosol"/>
    <property type="evidence" value="ECO:0007669"/>
    <property type="project" value="TreeGrafter"/>
</dbReference>
<dbReference type="FunFam" id="3.30.420.40:FF:000008">
    <property type="entry name" value="Glycerol kinase"/>
    <property type="match status" value="1"/>
</dbReference>
<dbReference type="EMBL" id="LIAV01000093">
    <property type="protein sequence ID" value="KRO40571.1"/>
    <property type="molecule type" value="Genomic_DNA"/>
</dbReference>
<dbReference type="Pfam" id="PF02782">
    <property type="entry name" value="FGGY_C"/>
    <property type="match status" value="1"/>
</dbReference>
<dbReference type="PANTHER" id="PTHR10196:SF69">
    <property type="entry name" value="GLYCEROL KINASE"/>
    <property type="match status" value="1"/>
</dbReference>
<dbReference type="PANTHER" id="PTHR10196">
    <property type="entry name" value="SUGAR KINASE"/>
    <property type="match status" value="1"/>
</dbReference>
<dbReference type="InterPro" id="IPR018485">
    <property type="entry name" value="FGGY_C"/>
</dbReference>
<dbReference type="PIRSF" id="PIRSF000538">
    <property type="entry name" value="GlpK"/>
    <property type="match status" value="1"/>
</dbReference>
<accession>A0A0R2PUD9</accession>
<dbReference type="Pfam" id="PF00370">
    <property type="entry name" value="FGGY_N"/>
    <property type="match status" value="1"/>
</dbReference>
<dbReference type="Gene3D" id="3.30.420.40">
    <property type="match status" value="2"/>
</dbReference>
<reference evidence="11" key="1">
    <citation type="submission" date="2015-10" db="EMBL/GenBank/DDBJ databases">
        <title>Metagenome-Assembled Genomes uncover a global brackish microbiome.</title>
        <authorList>
            <person name="Hugerth L.W."/>
            <person name="Larsson J."/>
            <person name="Alneberg J."/>
            <person name="Lindh M.V."/>
            <person name="Legrand C."/>
            <person name="Pinhassi J."/>
            <person name="Andersson A."/>
        </authorList>
    </citation>
    <scope>NUCLEOTIDE SEQUENCE [LARGE SCALE GENOMIC DNA]</scope>
</reference>
<dbReference type="CDD" id="cd07769">
    <property type="entry name" value="ASKHA_NBD_FGGY_GK"/>
    <property type="match status" value="1"/>
</dbReference>
<keyword evidence="4 10" id="KW-0418">Kinase</keyword>